<evidence type="ECO:0000256" key="1">
    <source>
        <dbReference type="SAM" id="SignalP"/>
    </source>
</evidence>
<dbReference type="RefSeq" id="WP_138320908.1">
    <property type="nucleotide sequence ID" value="NZ_VCBC01000016.1"/>
</dbReference>
<accession>A0A5R9IJH6</accession>
<sequence length="141" mass="15872">MDRRIVLIPALMLLGSIAIQANAKDVTVYRWVDENGNIHYTQHEPIDNEYAEVKIETPYNKAKPSLMDKSIDTSVSQKVASAKLANQAAEKCANAKNNLRVLNDFPKVKVTEEDGSTRLLTPVEKQQQLRIAENEVEVYCD</sequence>
<comment type="caution">
    <text evidence="3">The sequence shown here is derived from an EMBL/GenBank/DDBJ whole genome shotgun (WGS) entry which is preliminary data.</text>
</comment>
<feature type="domain" description="DUF4124" evidence="2">
    <location>
        <begin position="27"/>
        <end position="54"/>
    </location>
</feature>
<reference evidence="3 4" key="1">
    <citation type="submission" date="2019-05" db="EMBL/GenBank/DDBJ databases">
        <title>Genome sequences of Thalassotalea litorea 1K03283.</title>
        <authorList>
            <person name="Zhang D."/>
        </authorList>
    </citation>
    <scope>NUCLEOTIDE SEQUENCE [LARGE SCALE GENOMIC DNA]</scope>
    <source>
        <strain evidence="3 4">MCCC 1K03283</strain>
    </source>
</reference>
<evidence type="ECO:0000313" key="4">
    <source>
        <dbReference type="Proteomes" id="UP000307790"/>
    </source>
</evidence>
<feature type="signal peptide" evidence="1">
    <location>
        <begin position="1"/>
        <end position="23"/>
    </location>
</feature>
<name>A0A5R9IJH6_9GAMM</name>
<keyword evidence="4" id="KW-1185">Reference proteome</keyword>
<dbReference type="OrthoDB" id="7068596at2"/>
<evidence type="ECO:0000313" key="3">
    <source>
        <dbReference type="EMBL" id="TLU61437.1"/>
    </source>
</evidence>
<dbReference type="InterPro" id="IPR025392">
    <property type="entry name" value="DUF4124"/>
</dbReference>
<dbReference type="AlphaFoldDB" id="A0A5R9IJH6"/>
<dbReference type="Pfam" id="PF13511">
    <property type="entry name" value="DUF4124"/>
    <property type="match status" value="1"/>
</dbReference>
<dbReference type="Proteomes" id="UP000307790">
    <property type="component" value="Unassembled WGS sequence"/>
</dbReference>
<gene>
    <name evidence="3" type="ORF">FE810_14435</name>
</gene>
<protein>
    <submittedName>
        <fullName evidence="3">DUF4124 domain-containing protein</fullName>
    </submittedName>
</protein>
<organism evidence="3 4">
    <name type="scientific">Thalassotalea litorea</name>
    <dbReference type="NCBI Taxonomy" id="2020715"/>
    <lineage>
        <taxon>Bacteria</taxon>
        <taxon>Pseudomonadati</taxon>
        <taxon>Pseudomonadota</taxon>
        <taxon>Gammaproteobacteria</taxon>
        <taxon>Alteromonadales</taxon>
        <taxon>Colwelliaceae</taxon>
        <taxon>Thalassotalea</taxon>
    </lineage>
</organism>
<feature type="chain" id="PRO_5024454868" evidence="1">
    <location>
        <begin position="24"/>
        <end position="141"/>
    </location>
</feature>
<evidence type="ECO:0000259" key="2">
    <source>
        <dbReference type="Pfam" id="PF13511"/>
    </source>
</evidence>
<keyword evidence="1" id="KW-0732">Signal</keyword>
<proteinExistence type="predicted"/>
<dbReference type="EMBL" id="VCBC01000016">
    <property type="protein sequence ID" value="TLU61437.1"/>
    <property type="molecule type" value="Genomic_DNA"/>
</dbReference>